<dbReference type="AlphaFoldDB" id="A0AA39XCH5"/>
<keyword evidence="2" id="KW-0732">Signal</keyword>
<evidence type="ECO:0000256" key="2">
    <source>
        <dbReference type="SAM" id="SignalP"/>
    </source>
</evidence>
<gene>
    <name evidence="3" type="ORF">B0T17DRAFT_241365</name>
</gene>
<evidence type="ECO:0000313" key="4">
    <source>
        <dbReference type="Proteomes" id="UP001174934"/>
    </source>
</evidence>
<evidence type="ECO:0000256" key="1">
    <source>
        <dbReference type="SAM" id="MobiDB-lite"/>
    </source>
</evidence>
<name>A0AA39XCH5_9PEZI</name>
<reference evidence="3" key="1">
    <citation type="submission" date="2023-06" db="EMBL/GenBank/DDBJ databases">
        <title>Genome-scale phylogeny and comparative genomics of the fungal order Sordariales.</title>
        <authorList>
            <consortium name="Lawrence Berkeley National Laboratory"/>
            <person name="Hensen N."/>
            <person name="Bonometti L."/>
            <person name="Westerberg I."/>
            <person name="Brannstrom I.O."/>
            <person name="Guillou S."/>
            <person name="Cros-Aarteil S."/>
            <person name="Calhoun S."/>
            <person name="Haridas S."/>
            <person name="Kuo A."/>
            <person name="Mondo S."/>
            <person name="Pangilinan J."/>
            <person name="Riley R."/>
            <person name="LaButti K."/>
            <person name="Andreopoulos B."/>
            <person name="Lipzen A."/>
            <person name="Chen C."/>
            <person name="Yanf M."/>
            <person name="Daum C."/>
            <person name="Ng V."/>
            <person name="Clum A."/>
            <person name="Steindorff A."/>
            <person name="Ohm R."/>
            <person name="Martin F."/>
            <person name="Silar P."/>
            <person name="Natvig D."/>
            <person name="Lalanne C."/>
            <person name="Gautier V."/>
            <person name="Ament-velasquez S.L."/>
            <person name="Kruys A."/>
            <person name="Hutchinson M.I."/>
            <person name="Powell A.J."/>
            <person name="Barry K."/>
            <person name="Miller A.N."/>
            <person name="Grigoriev I.V."/>
            <person name="Debuchy R."/>
            <person name="Gladieux P."/>
            <person name="Thoren M.H."/>
            <person name="Johannesson H."/>
        </authorList>
    </citation>
    <scope>NUCLEOTIDE SEQUENCE</scope>
    <source>
        <strain evidence="3">SMH3391-2</strain>
    </source>
</reference>
<organism evidence="3 4">
    <name type="scientific">Bombardia bombarda</name>
    <dbReference type="NCBI Taxonomy" id="252184"/>
    <lineage>
        <taxon>Eukaryota</taxon>
        <taxon>Fungi</taxon>
        <taxon>Dikarya</taxon>
        <taxon>Ascomycota</taxon>
        <taxon>Pezizomycotina</taxon>
        <taxon>Sordariomycetes</taxon>
        <taxon>Sordariomycetidae</taxon>
        <taxon>Sordariales</taxon>
        <taxon>Lasiosphaeriaceae</taxon>
        <taxon>Bombardia</taxon>
    </lineage>
</organism>
<feature type="region of interest" description="Disordered" evidence="1">
    <location>
        <begin position="58"/>
        <end position="89"/>
    </location>
</feature>
<comment type="caution">
    <text evidence="3">The sequence shown here is derived from an EMBL/GenBank/DDBJ whole genome shotgun (WGS) entry which is preliminary data.</text>
</comment>
<evidence type="ECO:0000313" key="3">
    <source>
        <dbReference type="EMBL" id="KAK0631136.1"/>
    </source>
</evidence>
<proteinExistence type="predicted"/>
<sequence length="244" mass="26795">MYYNAKTLVAWAAAAAAVLPVHALHIAVRPAYPAPEENHVQVHQDHQDAVASTIRVDRVNPTQRSSLHTAASLSGSLEPPNVKQPHENEPRNPQLVVELDPNTLPQALHNEPDLPAPTADIHIEPISPRDSLVNLTTLGVLEGPRVPTCARKPGKLHTQRQWTISYDEDDKYNGKRCGQSIKSAMRWHLLCHPLTDWTCVASGSPGYGGVTVQFHTPRTCSDKSIRSAVSKGTNGQVDVWCQHH</sequence>
<protein>
    <submittedName>
        <fullName evidence="3">Uncharacterized protein</fullName>
    </submittedName>
</protein>
<accession>A0AA39XCH5</accession>
<feature type="compositionally biased region" description="Polar residues" evidence="1">
    <location>
        <begin position="60"/>
        <end position="75"/>
    </location>
</feature>
<dbReference type="EMBL" id="JAULSR010000002">
    <property type="protein sequence ID" value="KAK0631136.1"/>
    <property type="molecule type" value="Genomic_DNA"/>
</dbReference>
<feature type="chain" id="PRO_5041398438" evidence="2">
    <location>
        <begin position="24"/>
        <end position="244"/>
    </location>
</feature>
<feature type="signal peptide" evidence="2">
    <location>
        <begin position="1"/>
        <end position="23"/>
    </location>
</feature>
<keyword evidence="4" id="KW-1185">Reference proteome</keyword>
<dbReference type="Proteomes" id="UP001174934">
    <property type="component" value="Unassembled WGS sequence"/>
</dbReference>